<dbReference type="Gene3D" id="3.10.450.50">
    <property type="match status" value="1"/>
</dbReference>
<feature type="domain" description="SnoaL-like" evidence="2">
    <location>
        <begin position="30"/>
        <end position="128"/>
    </location>
</feature>
<feature type="region of interest" description="Disordered" evidence="1">
    <location>
        <begin position="129"/>
        <end position="149"/>
    </location>
</feature>
<dbReference type="Pfam" id="PF13474">
    <property type="entry name" value="SnoaL_3"/>
    <property type="match status" value="1"/>
</dbReference>
<proteinExistence type="predicted"/>
<evidence type="ECO:0000256" key="1">
    <source>
        <dbReference type="SAM" id="MobiDB-lite"/>
    </source>
</evidence>
<evidence type="ECO:0000313" key="4">
    <source>
        <dbReference type="Proteomes" id="UP000474967"/>
    </source>
</evidence>
<organism evidence="3 4">
    <name type="scientific">Leifsonia tongyongensis</name>
    <dbReference type="NCBI Taxonomy" id="1268043"/>
    <lineage>
        <taxon>Bacteria</taxon>
        <taxon>Bacillati</taxon>
        <taxon>Actinomycetota</taxon>
        <taxon>Actinomycetes</taxon>
        <taxon>Micrococcales</taxon>
        <taxon>Microbacteriaceae</taxon>
        <taxon>Leifsonia</taxon>
    </lineage>
</organism>
<dbReference type="InterPro" id="IPR037401">
    <property type="entry name" value="SnoaL-like"/>
</dbReference>
<name>A0A6L9XUX2_9MICO</name>
<reference evidence="3 4" key="1">
    <citation type="journal article" date="2014" name="J. Microbiol.">
        <title>Diaminobutyricibacter tongyongensis gen. nov., sp. nov. and Homoserinibacter gongjuensis gen. nov., sp. nov. belong to the family Microbacteriaceae.</title>
        <authorList>
            <person name="Kim S.J."/>
            <person name="Ahn J.H."/>
            <person name="Weon H.Y."/>
            <person name="Hamada M."/>
            <person name="Suzuki K."/>
            <person name="Kwon S.W."/>
        </authorList>
    </citation>
    <scope>NUCLEOTIDE SEQUENCE [LARGE SCALE GENOMIC DNA]</scope>
    <source>
        <strain evidence="3 4">NBRC 108724</strain>
    </source>
</reference>
<dbReference type="AlphaFoldDB" id="A0A6L9XUX2"/>
<evidence type="ECO:0000259" key="2">
    <source>
        <dbReference type="Pfam" id="PF13474"/>
    </source>
</evidence>
<comment type="caution">
    <text evidence="3">The sequence shown here is derived from an EMBL/GenBank/DDBJ whole genome shotgun (WGS) entry which is preliminary data.</text>
</comment>
<dbReference type="SUPFAM" id="SSF54427">
    <property type="entry name" value="NTF2-like"/>
    <property type="match status" value="1"/>
</dbReference>
<keyword evidence="4" id="KW-1185">Reference proteome</keyword>
<dbReference type="EMBL" id="JAAGWY010000001">
    <property type="protein sequence ID" value="NEN05065.1"/>
    <property type="molecule type" value="Genomic_DNA"/>
</dbReference>
<protein>
    <submittedName>
        <fullName evidence="3">Nuclear transport factor 2 family protein</fullName>
    </submittedName>
</protein>
<accession>A0A6L9XUX2</accession>
<dbReference type="InterPro" id="IPR032710">
    <property type="entry name" value="NTF2-like_dom_sf"/>
</dbReference>
<gene>
    <name evidence="3" type="ORF">G3T36_04190</name>
</gene>
<dbReference type="RefSeq" id="WP_163288145.1">
    <property type="nucleotide sequence ID" value="NZ_JAAGWY010000001.1"/>
</dbReference>
<sequence length="149" mass="16663">MTTETEAFLAEILPRQRAAERSIHDGDPEPRLALWSHTDPVTLYGANLTGSGWNELEPMFREVASWFSDSAEYEFEVIAAAASGDVAYTVGYERNRVTVNGEERTYTLRATHAYRREAGEWRIVHRHADYPPEGQEPPLSAAPTDPGQG</sequence>
<dbReference type="Proteomes" id="UP000474967">
    <property type="component" value="Unassembled WGS sequence"/>
</dbReference>
<evidence type="ECO:0000313" key="3">
    <source>
        <dbReference type="EMBL" id="NEN05065.1"/>
    </source>
</evidence>